<sequence length="222" mass="26243">RFFNINRLISENNIFQKINYCSDACKCWKCSSIAKDKLFFCKDCGAIQNVNIEKNYFELLQQDCKFNINMSLLTSKFRQLQSILHPDKYSQKSDEEKSNSLNWSSLVNKAYKTLSNPIERGIYILNIKGFRLPEENESLDKDFLMFVMEKNEEVENANKKTTLNELLKHSQTELNEMYDELQISLEKEEFELSRVMLVKIKFLNNIVTKIKEKLFKLTINND</sequence>
<comment type="similarity">
    <text evidence="1">Belongs to the HscB family.</text>
</comment>
<dbReference type="Gene3D" id="1.20.1280.20">
    <property type="entry name" value="HscB, C-terminal domain"/>
    <property type="match status" value="1"/>
</dbReference>
<dbReference type="AlphaFoldDB" id="U5EGI8"/>
<dbReference type="EMBL" id="GANO01003422">
    <property type="protein sequence ID" value="JAB56449.1"/>
    <property type="molecule type" value="mRNA"/>
</dbReference>
<dbReference type="NCBIfam" id="TIGR00714">
    <property type="entry name" value="hscB"/>
    <property type="match status" value="1"/>
</dbReference>
<evidence type="ECO:0000259" key="3">
    <source>
        <dbReference type="Pfam" id="PF07743"/>
    </source>
</evidence>
<organism evidence="4">
    <name type="scientific">Corethrella appendiculata</name>
    <dbReference type="NCBI Taxonomy" id="1370023"/>
    <lineage>
        <taxon>Eukaryota</taxon>
        <taxon>Metazoa</taxon>
        <taxon>Ecdysozoa</taxon>
        <taxon>Arthropoda</taxon>
        <taxon>Hexapoda</taxon>
        <taxon>Insecta</taxon>
        <taxon>Pterygota</taxon>
        <taxon>Neoptera</taxon>
        <taxon>Endopterygota</taxon>
        <taxon>Diptera</taxon>
        <taxon>Nematocera</taxon>
        <taxon>Culicoidea</taxon>
        <taxon>Chaoboridae</taxon>
        <taxon>Corethrella</taxon>
    </lineage>
</organism>
<dbReference type="SUPFAM" id="SSF46565">
    <property type="entry name" value="Chaperone J-domain"/>
    <property type="match status" value="1"/>
</dbReference>
<dbReference type="GO" id="GO:0001671">
    <property type="term" value="F:ATPase activator activity"/>
    <property type="evidence" value="ECO:0007669"/>
    <property type="project" value="InterPro"/>
</dbReference>
<dbReference type="PANTHER" id="PTHR14021">
    <property type="entry name" value="IRON-SULFUR CLUSTER CO-CHAPERONE PROTEIN HSCB"/>
    <property type="match status" value="1"/>
</dbReference>
<feature type="non-terminal residue" evidence="4">
    <location>
        <position position="1"/>
    </location>
</feature>
<keyword evidence="2" id="KW-0143">Chaperone</keyword>
<reference evidence="4" key="1">
    <citation type="journal article" date="2014" name="Insect Biochem. Mol. Biol.">
        <title>An insight into the sialome of the frog biting fly, Corethrella appendiculata.</title>
        <authorList>
            <person name="Ribeiro J.M.C."/>
            <person name="Chagas A.C."/>
            <person name="Pham V.M."/>
            <person name="Lounibos L.P."/>
            <person name="Calvo E."/>
        </authorList>
    </citation>
    <scope>NUCLEOTIDE SEQUENCE</scope>
    <source>
        <tissue evidence="4">Salivary glands</tissue>
    </source>
</reference>
<dbReference type="InterPro" id="IPR036869">
    <property type="entry name" value="J_dom_sf"/>
</dbReference>
<dbReference type="PANTHER" id="PTHR14021:SF15">
    <property type="entry name" value="IRON-SULFUR CLUSTER CO-CHAPERONE PROTEIN HSCB"/>
    <property type="match status" value="1"/>
</dbReference>
<dbReference type="CDD" id="cd06257">
    <property type="entry name" value="DnaJ"/>
    <property type="match status" value="1"/>
</dbReference>
<evidence type="ECO:0000256" key="2">
    <source>
        <dbReference type="ARBA" id="ARBA00023186"/>
    </source>
</evidence>
<dbReference type="Gene3D" id="1.10.287.110">
    <property type="entry name" value="DnaJ domain"/>
    <property type="match status" value="1"/>
</dbReference>
<proteinExistence type="evidence at transcript level"/>
<dbReference type="SUPFAM" id="SSF47144">
    <property type="entry name" value="HSC20 (HSCB), C-terminal oligomerisation domain"/>
    <property type="match status" value="1"/>
</dbReference>
<dbReference type="GO" id="GO:0044571">
    <property type="term" value="P:[2Fe-2S] cluster assembly"/>
    <property type="evidence" value="ECO:0007669"/>
    <property type="project" value="InterPro"/>
</dbReference>
<dbReference type="HAMAP" id="MF_00682">
    <property type="entry name" value="HscB"/>
    <property type="match status" value="1"/>
</dbReference>
<evidence type="ECO:0000256" key="1">
    <source>
        <dbReference type="ARBA" id="ARBA00010476"/>
    </source>
</evidence>
<dbReference type="GO" id="GO:0051259">
    <property type="term" value="P:protein complex oligomerization"/>
    <property type="evidence" value="ECO:0007669"/>
    <property type="project" value="InterPro"/>
</dbReference>
<dbReference type="GO" id="GO:0051087">
    <property type="term" value="F:protein-folding chaperone binding"/>
    <property type="evidence" value="ECO:0007669"/>
    <property type="project" value="InterPro"/>
</dbReference>
<dbReference type="Pfam" id="PF07743">
    <property type="entry name" value="HSCB_C"/>
    <property type="match status" value="1"/>
</dbReference>
<dbReference type="InterPro" id="IPR004640">
    <property type="entry name" value="HscB"/>
</dbReference>
<dbReference type="InterPro" id="IPR036386">
    <property type="entry name" value="HscB_C_sf"/>
</dbReference>
<evidence type="ECO:0000313" key="4">
    <source>
        <dbReference type="EMBL" id="JAB56449.1"/>
    </source>
</evidence>
<name>U5EGI8_9DIPT</name>
<protein>
    <submittedName>
        <fullName evidence="4">Putative co-chaperone protein hscb mitochondrial</fullName>
    </submittedName>
</protein>
<dbReference type="GO" id="GO:0005739">
    <property type="term" value="C:mitochondrion"/>
    <property type="evidence" value="ECO:0007669"/>
    <property type="project" value="TreeGrafter"/>
</dbReference>
<accession>U5EGI8</accession>
<dbReference type="InterPro" id="IPR001623">
    <property type="entry name" value="DnaJ_domain"/>
</dbReference>
<feature type="domain" description="Co-chaperone HscB C-terminal oligomerisation" evidence="3">
    <location>
        <begin position="140"/>
        <end position="211"/>
    </location>
</feature>
<dbReference type="InterPro" id="IPR009073">
    <property type="entry name" value="HscB_oligo_C"/>
</dbReference>